<dbReference type="RefSeq" id="WP_047880482.1">
    <property type="nucleotide sequence ID" value="NZ_LDOT01000032.1"/>
</dbReference>
<dbReference type="PATRIC" id="fig|1195763.3.peg.4058"/>
<evidence type="ECO:0000313" key="2">
    <source>
        <dbReference type="Proteomes" id="UP000036097"/>
    </source>
</evidence>
<dbReference type="InterPro" id="IPR017642">
    <property type="entry name" value="DNA_S_mod_DndB"/>
</dbReference>
<keyword evidence="2" id="KW-1185">Reference proteome</keyword>
<reference evidence="1 2" key="1">
    <citation type="submission" date="2015-05" db="EMBL/GenBank/DDBJ databases">
        <title>Photobacterium galathea sp. nov.</title>
        <authorList>
            <person name="Machado H."/>
            <person name="Gram L."/>
        </authorList>
    </citation>
    <scope>NUCLEOTIDE SEQUENCE [LARGE SCALE GENOMIC DNA]</scope>
    <source>
        <strain evidence="1 2">CGMCC 1.12159</strain>
    </source>
</reference>
<sequence>MTALKDFNLQPITSIENIDLLLFPSRNGLGDVHNFDVFYGEISLCNLDKHFDVEANSDTIDESLKMQRDVDTARVKALTSYLKERKDYALPPVIFFVNRLSNVVEHSFNAGKMVEATLEATSHRFIVDGQGRTYTIKTMIKVLKALKEHGLGFMMFVTNTDSIYDAEVVIKQLFSDINGKTKKPSTSLSLYFDSSKPFSRLLNEIIQAEITIGSETKLLSDILSKQGNISVGKLWTYKQFSKFFCTVFNESEASLNKSLADPDTYCQFVDIGKKFVLNILNNLPVELLFGQDWRKFHEEALFTKALFANGVALVGLSLIEQSAYSGSIEWSKLDRMSELPIVDMSNDLWVKYGVCSNENGKVKIIRGCDKKIARVLCNQLNIMPSMEI</sequence>
<dbReference type="Pfam" id="PF14072">
    <property type="entry name" value="DndB"/>
    <property type="match status" value="1"/>
</dbReference>
<dbReference type="AlphaFoldDB" id="A0A0J1GUU9"/>
<evidence type="ECO:0008006" key="3">
    <source>
        <dbReference type="Google" id="ProtNLM"/>
    </source>
</evidence>
<organism evidence="1 2">
    <name type="scientific">Photobacterium aquae</name>
    <dbReference type="NCBI Taxonomy" id="1195763"/>
    <lineage>
        <taxon>Bacteria</taxon>
        <taxon>Pseudomonadati</taxon>
        <taxon>Pseudomonadota</taxon>
        <taxon>Gammaproteobacteria</taxon>
        <taxon>Vibrionales</taxon>
        <taxon>Vibrionaceae</taxon>
        <taxon>Photobacterium</taxon>
    </lineage>
</organism>
<dbReference type="EMBL" id="LDOT01000032">
    <property type="protein sequence ID" value="KLV03520.1"/>
    <property type="molecule type" value="Genomic_DNA"/>
</dbReference>
<proteinExistence type="predicted"/>
<evidence type="ECO:0000313" key="1">
    <source>
        <dbReference type="EMBL" id="KLV03520.1"/>
    </source>
</evidence>
<dbReference type="OrthoDB" id="5919095at2"/>
<accession>A0A0J1GUU9</accession>
<dbReference type="InterPro" id="IPR017601">
    <property type="entry name" value="DGQHR-contain_dom"/>
</dbReference>
<dbReference type="Proteomes" id="UP000036097">
    <property type="component" value="Unassembled WGS sequence"/>
</dbReference>
<name>A0A0J1GUU9_9GAMM</name>
<protein>
    <recommendedName>
        <fullName evidence="3">DGQHR domain-containing protein</fullName>
    </recommendedName>
</protein>
<dbReference type="STRING" id="1195763.ABT56_18985"/>
<gene>
    <name evidence="1" type="ORF">ABT56_18985</name>
</gene>
<dbReference type="NCBIfam" id="TIGR03187">
    <property type="entry name" value="DGQHR"/>
    <property type="match status" value="1"/>
</dbReference>
<comment type="caution">
    <text evidence="1">The sequence shown here is derived from an EMBL/GenBank/DDBJ whole genome shotgun (WGS) entry which is preliminary data.</text>
</comment>